<evidence type="ECO:0000256" key="1">
    <source>
        <dbReference type="SAM" id="Phobius"/>
    </source>
</evidence>
<dbReference type="Pfam" id="PF10646">
    <property type="entry name" value="Germane"/>
    <property type="match status" value="1"/>
</dbReference>
<keyword evidence="4" id="KW-1185">Reference proteome</keyword>
<dbReference type="EMBL" id="CP060637">
    <property type="protein sequence ID" value="QNM14649.1"/>
    <property type="molecule type" value="Genomic_DNA"/>
</dbReference>
<dbReference type="RefSeq" id="WP_101474206.1">
    <property type="nucleotide sequence ID" value="NZ_CP060637.1"/>
</dbReference>
<keyword evidence="1" id="KW-1133">Transmembrane helix</keyword>
<keyword evidence="1" id="KW-0472">Membrane</keyword>
<evidence type="ECO:0000259" key="2">
    <source>
        <dbReference type="Pfam" id="PF10646"/>
    </source>
</evidence>
<reference evidence="3 4" key="1">
    <citation type="submission" date="2020-08" db="EMBL/GenBank/DDBJ databases">
        <authorList>
            <person name="Liu C."/>
            <person name="Sun Q."/>
        </authorList>
    </citation>
    <scope>NUCLEOTIDE SEQUENCE [LARGE SCALE GENOMIC DNA]</scope>
    <source>
        <strain evidence="3 4">NSJ-57</strain>
    </source>
</reference>
<gene>
    <name evidence="3" type="ORF">H9Q81_06630</name>
</gene>
<feature type="transmembrane region" description="Helical" evidence="1">
    <location>
        <begin position="7"/>
        <end position="26"/>
    </location>
</feature>
<proteinExistence type="predicted"/>
<dbReference type="AlphaFoldDB" id="A0A7G9GV17"/>
<keyword evidence="1" id="KW-0812">Transmembrane</keyword>
<sequence length="180" mass="20678">MVENKKTLVVLIIIWIIVALAGGTYYKLKNSTKVINQVELVKKARKLLETGKFESVKFYYPNGNFTELKTKDEDIPVYYKKRDKIEKIAERSFENLYLAKILTTPQIDVKNVYIAGDTVYIDCEPEIGALKEPTKKNILGIYSIVNSITEVPGINKVKILVDEKEQSGNFSRIYTRNMNF</sequence>
<protein>
    <submittedName>
        <fullName evidence="3">GerMN domain-containing protein</fullName>
    </submittedName>
</protein>
<name>A0A7G9GV17_9FUSO</name>
<dbReference type="Proteomes" id="UP000515913">
    <property type="component" value="Chromosome"/>
</dbReference>
<evidence type="ECO:0000313" key="4">
    <source>
        <dbReference type="Proteomes" id="UP000515913"/>
    </source>
</evidence>
<dbReference type="KEGG" id="fho:H9Q81_06630"/>
<dbReference type="InterPro" id="IPR019606">
    <property type="entry name" value="GerMN"/>
</dbReference>
<feature type="domain" description="GerMN" evidence="2">
    <location>
        <begin position="58"/>
        <end position="166"/>
    </location>
</feature>
<organism evidence="3 4">
    <name type="scientific">Fusobacterium hominis</name>
    <dbReference type="NCBI Taxonomy" id="2764326"/>
    <lineage>
        <taxon>Bacteria</taxon>
        <taxon>Fusobacteriati</taxon>
        <taxon>Fusobacteriota</taxon>
        <taxon>Fusobacteriia</taxon>
        <taxon>Fusobacteriales</taxon>
        <taxon>Fusobacteriaceae</taxon>
        <taxon>Fusobacterium</taxon>
    </lineage>
</organism>
<accession>A0A7G9GV17</accession>
<evidence type="ECO:0000313" key="3">
    <source>
        <dbReference type="EMBL" id="QNM14649.1"/>
    </source>
</evidence>